<accession>A0A1Q2HQ72</accession>
<name>A0A1Q2HQ72_9BACT</name>
<keyword evidence="6" id="KW-0436">Ligase</keyword>
<dbReference type="Pfam" id="PF01812">
    <property type="entry name" value="5-FTHF_cyc-lig"/>
    <property type="match status" value="1"/>
</dbReference>
<keyword evidence="5" id="KW-0460">Magnesium</keyword>
<dbReference type="GO" id="GO:0009396">
    <property type="term" value="P:folic acid-containing compound biosynthetic process"/>
    <property type="evidence" value="ECO:0007669"/>
    <property type="project" value="TreeGrafter"/>
</dbReference>
<dbReference type="SUPFAM" id="SSF100950">
    <property type="entry name" value="NagB/RpiA/CoA transferase-like"/>
    <property type="match status" value="1"/>
</dbReference>
<evidence type="ECO:0000313" key="6">
    <source>
        <dbReference type="EMBL" id="AQQ09578.1"/>
    </source>
</evidence>
<organism evidence="6 7">
    <name type="scientific">Sedimentisphaera cyanobacteriorum</name>
    <dbReference type="NCBI Taxonomy" id="1940790"/>
    <lineage>
        <taxon>Bacteria</taxon>
        <taxon>Pseudomonadati</taxon>
        <taxon>Planctomycetota</taxon>
        <taxon>Phycisphaerae</taxon>
        <taxon>Sedimentisphaerales</taxon>
        <taxon>Sedimentisphaeraceae</taxon>
        <taxon>Sedimentisphaera</taxon>
    </lineage>
</organism>
<comment type="similarity">
    <text evidence="1 5">Belongs to the 5-formyltetrahydrofolate cyclo-ligase family.</text>
</comment>
<keyword evidence="5" id="KW-0479">Metal-binding</keyword>
<dbReference type="NCBIfam" id="TIGR02727">
    <property type="entry name" value="MTHFS_bact"/>
    <property type="match status" value="1"/>
</dbReference>
<dbReference type="GO" id="GO:0035999">
    <property type="term" value="P:tetrahydrofolate interconversion"/>
    <property type="evidence" value="ECO:0007669"/>
    <property type="project" value="TreeGrafter"/>
</dbReference>
<comment type="catalytic activity">
    <reaction evidence="5">
        <text>(6S)-5-formyl-5,6,7,8-tetrahydrofolate + ATP = (6R)-5,10-methenyltetrahydrofolate + ADP + phosphate</text>
        <dbReference type="Rhea" id="RHEA:10488"/>
        <dbReference type="ChEBI" id="CHEBI:30616"/>
        <dbReference type="ChEBI" id="CHEBI:43474"/>
        <dbReference type="ChEBI" id="CHEBI:57455"/>
        <dbReference type="ChEBI" id="CHEBI:57457"/>
        <dbReference type="ChEBI" id="CHEBI:456216"/>
        <dbReference type="EC" id="6.3.3.2"/>
    </reaction>
</comment>
<dbReference type="STRING" id="1940790.L21SP3_01384"/>
<dbReference type="Proteomes" id="UP000188273">
    <property type="component" value="Chromosome"/>
</dbReference>
<evidence type="ECO:0000313" key="7">
    <source>
        <dbReference type="Proteomes" id="UP000188273"/>
    </source>
</evidence>
<dbReference type="GO" id="GO:0030272">
    <property type="term" value="F:5-formyltetrahydrofolate cyclo-ligase activity"/>
    <property type="evidence" value="ECO:0007669"/>
    <property type="project" value="UniProtKB-EC"/>
</dbReference>
<evidence type="ECO:0000256" key="3">
    <source>
        <dbReference type="ARBA" id="ARBA00022840"/>
    </source>
</evidence>
<keyword evidence="2 4" id="KW-0547">Nucleotide-binding</keyword>
<reference evidence="7" key="1">
    <citation type="submission" date="2017-02" db="EMBL/GenBank/DDBJ databases">
        <title>Comparative genomics and description of representatives of a novel lineage of planctomycetes thriving in anoxic sediments.</title>
        <authorList>
            <person name="Spring S."/>
            <person name="Bunk B."/>
            <person name="Sproer C."/>
            <person name="Klenk H.-P."/>
        </authorList>
    </citation>
    <scope>NUCLEOTIDE SEQUENCE [LARGE SCALE GENOMIC DNA]</scope>
    <source>
        <strain evidence="7">L21-RPul-D3</strain>
    </source>
</reference>
<evidence type="ECO:0000256" key="5">
    <source>
        <dbReference type="RuleBase" id="RU361279"/>
    </source>
</evidence>
<feature type="binding site" evidence="4">
    <location>
        <begin position="9"/>
        <end position="13"/>
    </location>
    <ligand>
        <name>ATP</name>
        <dbReference type="ChEBI" id="CHEBI:30616"/>
    </ligand>
</feature>
<dbReference type="EMBL" id="CP019633">
    <property type="protein sequence ID" value="AQQ09578.1"/>
    <property type="molecule type" value="Genomic_DNA"/>
</dbReference>
<proteinExistence type="inferred from homology"/>
<dbReference type="InterPro" id="IPR002698">
    <property type="entry name" value="FTHF_cligase"/>
</dbReference>
<dbReference type="KEGG" id="pbu:L21SP3_01384"/>
<dbReference type="EC" id="6.3.3.2" evidence="5"/>
<evidence type="ECO:0000256" key="1">
    <source>
        <dbReference type="ARBA" id="ARBA00010638"/>
    </source>
</evidence>
<dbReference type="InterPro" id="IPR024185">
    <property type="entry name" value="FTHF_cligase-like_sf"/>
</dbReference>
<dbReference type="AlphaFoldDB" id="A0A1Q2HQ72"/>
<evidence type="ECO:0000256" key="2">
    <source>
        <dbReference type="ARBA" id="ARBA00022741"/>
    </source>
</evidence>
<dbReference type="RefSeq" id="WP_161488135.1">
    <property type="nucleotide sequence ID" value="NZ_CP019633.1"/>
</dbReference>
<feature type="binding site" evidence="4">
    <location>
        <position position="55"/>
    </location>
    <ligand>
        <name>substrate</name>
    </ligand>
</feature>
<dbReference type="PANTHER" id="PTHR23407">
    <property type="entry name" value="ATPASE INHIBITOR/5-FORMYLTETRAHYDROFOLATE CYCLO-LIGASE"/>
    <property type="match status" value="1"/>
</dbReference>
<dbReference type="GO" id="GO:0046872">
    <property type="term" value="F:metal ion binding"/>
    <property type="evidence" value="ECO:0007669"/>
    <property type="project" value="UniProtKB-KW"/>
</dbReference>
<dbReference type="PIRSF" id="PIRSF006806">
    <property type="entry name" value="FTHF_cligase"/>
    <property type="match status" value="1"/>
</dbReference>
<dbReference type="PANTHER" id="PTHR23407:SF1">
    <property type="entry name" value="5-FORMYLTETRAHYDROFOLATE CYCLO-LIGASE"/>
    <property type="match status" value="1"/>
</dbReference>
<keyword evidence="7" id="KW-1185">Reference proteome</keyword>
<dbReference type="OrthoDB" id="9801938at2"/>
<evidence type="ECO:0000256" key="4">
    <source>
        <dbReference type="PIRSR" id="PIRSR006806-1"/>
    </source>
</evidence>
<feature type="binding site" evidence="4">
    <location>
        <position position="60"/>
    </location>
    <ligand>
        <name>substrate</name>
    </ligand>
</feature>
<protein>
    <recommendedName>
        <fullName evidence="5">5-formyltetrahydrofolate cyclo-ligase</fullName>
        <ecNumber evidence="5">6.3.3.2</ecNumber>
    </recommendedName>
</protein>
<dbReference type="GO" id="GO:0005524">
    <property type="term" value="F:ATP binding"/>
    <property type="evidence" value="ECO:0007669"/>
    <property type="project" value="UniProtKB-KW"/>
</dbReference>
<dbReference type="InterPro" id="IPR037171">
    <property type="entry name" value="NagB/RpiA_transferase-like"/>
</dbReference>
<keyword evidence="3 4" id="KW-0067">ATP-binding</keyword>
<dbReference type="Gene3D" id="3.40.50.10420">
    <property type="entry name" value="NagB/RpiA/CoA transferase-like"/>
    <property type="match status" value="1"/>
</dbReference>
<gene>
    <name evidence="6" type="ORF">L21SP3_01384</name>
</gene>
<feature type="binding site" evidence="4">
    <location>
        <begin position="138"/>
        <end position="146"/>
    </location>
    <ligand>
        <name>ATP</name>
        <dbReference type="ChEBI" id="CHEBI:30616"/>
    </ligand>
</feature>
<comment type="cofactor">
    <cofactor evidence="5">
        <name>Mg(2+)</name>
        <dbReference type="ChEBI" id="CHEBI:18420"/>
    </cofactor>
</comment>
<sequence>MDIELKNRKSAQRSELKAALSRLSPENIQAKSLEICKRIEQLEVYIQAGAVMGYLAYGHEVNLDYLLASALKQGKAAAVPEVQEEKGKMRAVRLNSLENCIKKDKFGIRVPQDGAEVSPERLDLIILPGLGFDVQGGRLGKGGGYYDRFLSSDNVRGHLCGVCFEVQIVEQAASGDRDISADTIITEKRILTRP</sequence>